<evidence type="ECO:0000256" key="1">
    <source>
        <dbReference type="SAM" id="MobiDB-lite"/>
    </source>
</evidence>
<keyword evidence="2" id="KW-0732">Signal</keyword>
<accession>A0A4D6NEC3</accession>
<feature type="compositionally biased region" description="Polar residues" evidence="1">
    <location>
        <begin position="76"/>
        <end position="87"/>
    </location>
</feature>
<sequence>MPSSSRVVAPLVRFLLGKLFVVDGEQEGEAHNFSFFSDKTKLPLEPAAAAPSASGQRRCYHPLFIPEPSPPRTGSCDFSSHSSSPTPKTRARLHRTSDVRHTAAFGVAATTASRLSLATT</sequence>
<evidence type="ECO:0000256" key="2">
    <source>
        <dbReference type="SAM" id="SignalP"/>
    </source>
</evidence>
<dbReference type="AlphaFoldDB" id="A0A4D6NEC3"/>
<reference evidence="3 4" key="1">
    <citation type="submission" date="2019-04" db="EMBL/GenBank/DDBJ databases">
        <title>An improved genome assembly and genetic linkage map for asparagus bean, Vigna unguiculata ssp. sesquipedialis.</title>
        <authorList>
            <person name="Xia Q."/>
            <person name="Zhang R."/>
            <person name="Dong Y."/>
        </authorList>
    </citation>
    <scope>NUCLEOTIDE SEQUENCE [LARGE SCALE GENOMIC DNA]</scope>
    <source>
        <tissue evidence="3">Leaf</tissue>
    </source>
</reference>
<feature type="region of interest" description="Disordered" evidence="1">
    <location>
        <begin position="63"/>
        <end position="98"/>
    </location>
</feature>
<keyword evidence="4" id="KW-1185">Reference proteome</keyword>
<feature type="chain" id="PRO_5020026074" evidence="2">
    <location>
        <begin position="25"/>
        <end position="120"/>
    </location>
</feature>
<dbReference type="Proteomes" id="UP000501690">
    <property type="component" value="Linkage Group LG10"/>
</dbReference>
<protein>
    <submittedName>
        <fullName evidence="3">Uncharacterized protein</fullName>
    </submittedName>
</protein>
<evidence type="ECO:0000313" key="3">
    <source>
        <dbReference type="EMBL" id="QCE10535.1"/>
    </source>
</evidence>
<feature type="signal peptide" evidence="2">
    <location>
        <begin position="1"/>
        <end position="24"/>
    </location>
</feature>
<proteinExistence type="predicted"/>
<gene>
    <name evidence="3" type="ORF">DEO72_LG10g1765</name>
</gene>
<evidence type="ECO:0000313" key="4">
    <source>
        <dbReference type="Proteomes" id="UP000501690"/>
    </source>
</evidence>
<organism evidence="3 4">
    <name type="scientific">Vigna unguiculata</name>
    <name type="common">Cowpea</name>
    <dbReference type="NCBI Taxonomy" id="3917"/>
    <lineage>
        <taxon>Eukaryota</taxon>
        <taxon>Viridiplantae</taxon>
        <taxon>Streptophyta</taxon>
        <taxon>Embryophyta</taxon>
        <taxon>Tracheophyta</taxon>
        <taxon>Spermatophyta</taxon>
        <taxon>Magnoliopsida</taxon>
        <taxon>eudicotyledons</taxon>
        <taxon>Gunneridae</taxon>
        <taxon>Pentapetalae</taxon>
        <taxon>rosids</taxon>
        <taxon>fabids</taxon>
        <taxon>Fabales</taxon>
        <taxon>Fabaceae</taxon>
        <taxon>Papilionoideae</taxon>
        <taxon>50 kb inversion clade</taxon>
        <taxon>NPAAA clade</taxon>
        <taxon>indigoferoid/millettioid clade</taxon>
        <taxon>Phaseoleae</taxon>
        <taxon>Vigna</taxon>
    </lineage>
</organism>
<name>A0A4D6NEC3_VIGUN</name>
<dbReference type="EMBL" id="CP039354">
    <property type="protein sequence ID" value="QCE10535.1"/>
    <property type="molecule type" value="Genomic_DNA"/>
</dbReference>